<dbReference type="SUPFAM" id="SSF54637">
    <property type="entry name" value="Thioesterase/thiol ester dehydrase-isomerase"/>
    <property type="match status" value="1"/>
</dbReference>
<dbReference type="InterPro" id="IPR029069">
    <property type="entry name" value="HotDog_dom_sf"/>
</dbReference>
<dbReference type="RefSeq" id="WP_007687822.1">
    <property type="nucleotide sequence ID" value="NZ_CP013070.1"/>
</dbReference>
<feature type="domain" description="MaoC-like" evidence="1">
    <location>
        <begin position="18"/>
        <end position="109"/>
    </location>
</feature>
<dbReference type="Pfam" id="PF01575">
    <property type="entry name" value="MaoC_dehydratas"/>
    <property type="match status" value="1"/>
</dbReference>
<evidence type="ECO:0000313" key="2">
    <source>
        <dbReference type="EMBL" id="APL95026.1"/>
    </source>
</evidence>
<dbReference type="InterPro" id="IPR002539">
    <property type="entry name" value="MaoC-like_dom"/>
</dbReference>
<dbReference type="Proteomes" id="UP000004550">
    <property type="component" value="Chromosome"/>
</dbReference>
<organism evidence="2 3">
    <name type="scientific">Sphingobium indicum (strain DSM 16412 / CCM 7286 / MTCC 6364 / B90A)</name>
    <dbReference type="NCBI Taxonomy" id="861109"/>
    <lineage>
        <taxon>Bacteria</taxon>
        <taxon>Pseudomonadati</taxon>
        <taxon>Pseudomonadota</taxon>
        <taxon>Alphaproteobacteria</taxon>
        <taxon>Sphingomonadales</taxon>
        <taxon>Sphingomonadaceae</taxon>
        <taxon>Sphingobium</taxon>
    </lineage>
</organism>
<dbReference type="GeneID" id="29275494"/>
<sequence length="142" mass="15637">MSIFFEDIAVGDQIPAFTRKTTMMEWSRFAAVNEEFVYVHMDDEAGQAAGQPGAFGMGNLRWAYMLNALRDWAGDESEIRELAMQFRAINQKNDILSTRAVVVEKSVADDGAALIHLQIDVENQDGKGTSPGRAIVAVPSRA</sequence>
<evidence type="ECO:0000259" key="1">
    <source>
        <dbReference type="Pfam" id="PF01575"/>
    </source>
</evidence>
<name>A0A1L5BQ86_SPHIB</name>
<evidence type="ECO:0000313" key="3">
    <source>
        <dbReference type="Proteomes" id="UP000004550"/>
    </source>
</evidence>
<dbReference type="AlphaFoldDB" id="A0A1L5BQ86"/>
<dbReference type="KEGG" id="sinb:SIDU_11175"/>
<protein>
    <submittedName>
        <fullName evidence="2">Dehydratase</fullName>
    </submittedName>
</protein>
<reference evidence="2 3" key="1">
    <citation type="journal article" date="2012" name="J. Bacteriol.">
        <title>Genome sequence of Sphingobium indicum B90A, a hexachlorocyclohexane-degrading bacterium.</title>
        <authorList>
            <person name="Anand S."/>
            <person name="Sangwan N."/>
            <person name="Lata P."/>
            <person name="Kaur J."/>
            <person name="Dua A."/>
            <person name="Singh A.K."/>
            <person name="Verma M."/>
            <person name="Kaur J."/>
            <person name="Khurana J.P."/>
            <person name="Khurana P."/>
            <person name="Mathur S."/>
            <person name="Lal R."/>
        </authorList>
    </citation>
    <scope>NUCLEOTIDE SEQUENCE [LARGE SCALE GENOMIC DNA]</scope>
    <source>
        <strain evidence="3">DSM 16412 / CCM 7286 / MTCC 6364 / B90A</strain>
    </source>
</reference>
<dbReference type="EMBL" id="CP013070">
    <property type="protein sequence ID" value="APL95026.1"/>
    <property type="molecule type" value="Genomic_DNA"/>
</dbReference>
<proteinExistence type="predicted"/>
<dbReference type="Gene3D" id="3.10.129.10">
    <property type="entry name" value="Hotdog Thioesterase"/>
    <property type="match status" value="1"/>
</dbReference>
<gene>
    <name evidence="2" type="ORF">SIDU_11175</name>
</gene>
<accession>A0A1L5BQ86</accession>